<feature type="non-terminal residue" evidence="1">
    <location>
        <position position="115"/>
    </location>
</feature>
<dbReference type="EMBL" id="CAJNNW010030945">
    <property type="protein sequence ID" value="CAE8705305.1"/>
    <property type="molecule type" value="Genomic_DNA"/>
</dbReference>
<comment type="caution">
    <text evidence="1">The sequence shown here is derived from an EMBL/GenBank/DDBJ whole genome shotgun (WGS) entry which is preliminary data.</text>
</comment>
<name>A0A813KIC5_POLGL</name>
<sequence>NGWLNYVHGVDCRSSSSGSGVSAVFPVAPTHCNQVAAWNLGFLHGHSCWPLGLLCLPKKAAAFPDQLRWVFCGGPGIGPRAGTARMSARAIPRGHGSRWRCEWWIFLQLVHALCR</sequence>
<organism evidence="1 2">
    <name type="scientific">Polarella glacialis</name>
    <name type="common">Dinoflagellate</name>
    <dbReference type="NCBI Taxonomy" id="89957"/>
    <lineage>
        <taxon>Eukaryota</taxon>
        <taxon>Sar</taxon>
        <taxon>Alveolata</taxon>
        <taxon>Dinophyceae</taxon>
        <taxon>Suessiales</taxon>
        <taxon>Suessiaceae</taxon>
        <taxon>Polarella</taxon>
    </lineage>
</organism>
<reference evidence="1" key="1">
    <citation type="submission" date="2021-02" db="EMBL/GenBank/DDBJ databases">
        <authorList>
            <person name="Dougan E. K."/>
            <person name="Rhodes N."/>
            <person name="Thang M."/>
            <person name="Chan C."/>
        </authorList>
    </citation>
    <scope>NUCLEOTIDE SEQUENCE</scope>
</reference>
<proteinExistence type="predicted"/>
<dbReference type="Proteomes" id="UP000626109">
    <property type="component" value="Unassembled WGS sequence"/>
</dbReference>
<feature type="non-terminal residue" evidence="1">
    <location>
        <position position="1"/>
    </location>
</feature>
<accession>A0A813KIC5</accession>
<dbReference type="AlphaFoldDB" id="A0A813KIC5"/>
<evidence type="ECO:0000313" key="1">
    <source>
        <dbReference type="EMBL" id="CAE8705305.1"/>
    </source>
</evidence>
<protein>
    <submittedName>
        <fullName evidence="1">Uncharacterized protein</fullName>
    </submittedName>
</protein>
<evidence type="ECO:0000313" key="2">
    <source>
        <dbReference type="Proteomes" id="UP000626109"/>
    </source>
</evidence>
<gene>
    <name evidence="1" type="ORF">PGLA2088_LOCUS33627</name>
</gene>